<name>A0ABW2YGC4_9GAMM</name>
<evidence type="ECO:0000313" key="2">
    <source>
        <dbReference type="Proteomes" id="UP001597110"/>
    </source>
</evidence>
<comment type="caution">
    <text evidence="1">The sequence shown here is derived from an EMBL/GenBank/DDBJ whole genome shotgun (WGS) entry which is preliminary data.</text>
</comment>
<proteinExistence type="predicted"/>
<dbReference type="RefSeq" id="WP_386826372.1">
    <property type="nucleotide sequence ID" value="NZ_JBHTIF010000006.1"/>
</dbReference>
<organism evidence="1 2">
    <name type="scientific">Lysobacter brunescens</name>
    <dbReference type="NCBI Taxonomy" id="262323"/>
    <lineage>
        <taxon>Bacteria</taxon>
        <taxon>Pseudomonadati</taxon>
        <taxon>Pseudomonadota</taxon>
        <taxon>Gammaproteobacteria</taxon>
        <taxon>Lysobacterales</taxon>
        <taxon>Lysobacteraceae</taxon>
        <taxon>Lysobacter</taxon>
    </lineage>
</organism>
<evidence type="ECO:0000313" key="1">
    <source>
        <dbReference type="EMBL" id="MFD0727577.1"/>
    </source>
</evidence>
<keyword evidence="2" id="KW-1185">Reference proteome</keyword>
<sequence>MSTTLDHEIRITSMQATPGHVLRIRTNDENVRTQQLCTLDFIGERWLRSALHAFPLHPIASKQI</sequence>
<gene>
    <name evidence="1" type="ORF">ACFQ0E_18440</name>
</gene>
<reference evidence="2" key="1">
    <citation type="journal article" date="2019" name="Int. J. Syst. Evol. Microbiol.">
        <title>The Global Catalogue of Microorganisms (GCM) 10K type strain sequencing project: providing services to taxonomists for standard genome sequencing and annotation.</title>
        <authorList>
            <consortium name="The Broad Institute Genomics Platform"/>
            <consortium name="The Broad Institute Genome Sequencing Center for Infectious Disease"/>
            <person name="Wu L."/>
            <person name="Ma J."/>
        </authorList>
    </citation>
    <scope>NUCLEOTIDE SEQUENCE [LARGE SCALE GENOMIC DNA]</scope>
    <source>
        <strain evidence="2">CCUG 55585</strain>
    </source>
</reference>
<dbReference type="EMBL" id="JBHTIF010000006">
    <property type="protein sequence ID" value="MFD0727577.1"/>
    <property type="molecule type" value="Genomic_DNA"/>
</dbReference>
<accession>A0ABW2YGC4</accession>
<dbReference type="Proteomes" id="UP001597110">
    <property type="component" value="Unassembled WGS sequence"/>
</dbReference>
<protein>
    <submittedName>
        <fullName evidence="1">Uncharacterized protein</fullName>
    </submittedName>
</protein>